<feature type="region of interest" description="Disordered" evidence="1">
    <location>
        <begin position="125"/>
        <end position="150"/>
    </location>
</feature>
<keyword evidence="3" id="KW-1185">Reference proteome</keyword>
<protein>
    <submittedName>
        <fullName evidence="2">Uncharacterized protein</fullName>
    </submittedName>
</protein>
<dbReference type="EMBL" id="FMZZ01000004">
    <property type="protein sequence ID" value="SDC81070.1"/>
    <property type="molecule type" value="Genomic_DNA"/>
</dbReference>
<feature type="region of interest" description="Disordered" evidence="1">
    <location>
        <begin position="171"/>
        <end position="236"/>
    </location>
</feature>
<dbReference type="AlphaFoldDB" id="A0A1G6PLH8"/>
<accession>A0A1G6PLH8</accession>
<sequence>MAQAKQETTALRRVLSRSLTVLGGTIATTAAAWAISTATAAADEFPGIQDDLRSVVASAPVLDVPDMPAAERDLVSGLGQIVKPVEPALGDQAANTVEHVGTRLTGQITPSAPVKQVAELVEVDIPDLTPTRADSDRSTEQTAQRLPVEAPAVETAPVVAAPVEAPAVEQVVTGAKQRADSDNGSGRGSPAAPEKSPTPSGPSPLAPHSTPGPANPGHTGSGADAPHSGLLSSVPSGAHLTSARALRTAQVFVPATVDAQPGVTPD</sequence>
<dbReference type="RefSeq" id="WP_091449999.1">
    <property type="nucleotide sequence ID" value="NZ_FMZZ01000004.1"/>
</dbReference>
<dbReference type="STRING" id="1271860.SAMN05216174_104366"/>
<organism evidence="2 3">
    <name type="scientific">Actinokineospora iranica</name>
    <dbReference type="NCBI Taxonomy" id="1271860"/>
    <lineage>
        <taxon>Bacteria</taxon>
        <taxon>Bacillati</taxon>
        <taxon>Actinomycetota</taxon>
        <taxon>Actinomycetes</taxon>
        <taxon>Pseudonocardiales</taxon>
        <taxon>Pseudonocardiaceae</taxon>
        <taxon>Actinokineospora</taxon>
    </lineage>
</organism>
<evidence type="ECO:0000256" key="1">
    <source>
        <dbReference type="SAM" id="MobiDB-lite"/>
    </source>
</evidence>
<evidence type="ECO:0000313" key="2">
    <source>
        <dbReference type="EMBL" id="SDC81070.1"/>
    </source>
</evidence>
<evidence type="ECO:0000313" key="3">
    <source>
        <dbReference type="Proteomes" id="UP000199501"/>
    </source>
</evidence>
<name>A0A1G6PLH8_9PSEU</name>
<gene>
    <name evidence="2" type="ORF">SAMN05216174_104366</name>
</gene>
<dbReference type="Proteomes" id="UP000199501">
    <property type="component" value="Unassembled WGS sequence"/>
</dbReference>
<proteinExistence type="predicted"/>
<reference evidence="3" key="1">
    <citation type="submission" date="2016-10" db="EMBL/GenBank/DDBJ databases">
        <authorList>
            <person name="Varghese N."/>
            <person name="Submissions S."/>
        </authorList>
    </citation>
    <scope>NUCLEOTIDE SEQUENCE [LARGE SCALE GENOMIC DNA]</scope>
    <source>
        <strain evidence="3">IBRC-M 10403</strain>
    </source>
</reference>